<gene>
    <name evidence="2" type="ORF">GTP23_07720</name>
</gene>
<dbReference type="GO" id="GO:1990189">
    <property type="term" value="F:protein N-terminal-serine acetyltransferase activity"/>
    <property type="evidence" value="ECO:0007669"/>
    <property type="project" value="TreeGrafter"/>
</dbReference>
<sequence>MLKGKLCTVRHLLTADLNTFIALVNDLPSRGDYFSSHFKSPETLRKEFAQSSFVTEDSELFVIEDQRHHIIGVITHFKSRTPITREIGYRLFDATLAGQGYVTEACQLLVDYLFKTQTYHRLELLMAPENLASVRVAQKCGFRAEGVLRESFFINGHYQSVQLFALLRPEWQAARR</sequence>
<proteinExistence type="predicted"/>
<dbReference type="PANTHER" id="PTHR43441:SF11">
    <property type="entry name" value="RIBOSOMAL-PROTEIN-SERINE ACETYLTRANSFERASE"/>
    <property type="match status" value="1"/>
</dbReference>
<dbReference type="InterPro" id="IPR051908">
    <property type="entry name" value="Ribosomal_N-acetyltransferase"/>
</dbReference>
<organism evidence="2 3">
    <name type="scientific">Duganella fentianensis</name>
    <dbReference type="NCBI Taxonomy" id="2692177"/>
    <lineage>
        <taxon>Bacteria</taxon>
        <taxon>Pseudomonadati</taxon>
        <taxon>Pseudomonadota</taxon>
        <taxon>Betaproteobacteria</taxon>
        <taxon>Burkholderiales</taxon>
        <taxon>Oxalobacteraceae</taxon>
        <taxon>Telluria group</taxon>
        <taxon>Duganella</taxon>
    </lineage>
</organism>
<dbReference type="InterPro" id="IPR000182">
    <property type="entry name" value="GNAT_dom"/>
</dbReference>
<dbReference type="SUPFAM" id="SSF55729">
    <property type="entry name" value="Acyl-CoA N-acyltransferases (Nat)"/>
    <property type="match status" value="1"/>
</dbReference>
<protein>
    <submittedName>
        <fullName evidence="2">GNAT family N-acetyltransferase</fullName>
    </submittedName>
</protein>
<keyword evidence="2" id="KW-0808">Transferase</keyword>
<dbReference type="GO" id="GO:0008999">
    <property type="term" value="F:protein-N-terminal-alanine acetyltransferase activity"/>
    <property type="evidence" value="ECO:0007669"/>
    <property type="project" value="TreeGrafter"/>
</dbReference>
<dbReference type="PROSITE" id="PS51186">
    <property type="entry name" value="GNAT"/>
    <property type="match status" value="1"/>
</dbReference>
<dbReference type="GO" id="GO:0005737">
    <property type="term" value="C:cytoplasm"/>
    <property type="evidence" value="ECO:0007669"/>
    <property type="project" value="TreeGrafter"/>
</dbReference>
<evidence type="ECO:0000313" key="3">
    <source>
        <dbReference type="Proteomes" id="UP000444316"/>
    </source>
</evidence>
<keyword evidence="3" id="KW-1185">Reference proteome</keyword>
<name>A0A845I1I2_9BURK</name>
<dbReference type="PANTHER" id="PTHR43441">
    <property type="entry name" value="RIBOSOMAL-PROTEIN-SERINE ACETYLTRANSFERASE"/>
    <property type="match status" value="1"/>
</dbReference>
<comment type="caution">
    <text evidence="2">The sequence shown here is derived from an EMBL/GenBank/DDBJ whole genome shotgun (WGS) entry which is preliminary data.</text>
</comment>
<dbReference type="Pfam" id="PF13302">
    <property type="entry name" value="Acetyltransf_3"/>
    <property type="match status" value="1"/>
</dbReference>
<dbReference type="AlphaFoldDB" id="A0A845I1I2"/>
<evidence type="ECO:0000259" key="1">
    <source>
        <dbReference type="PROSITE" id="PS51186"/>
    </source>
</evidence>
<feature type="domain" description="N-acetyltransferase" evidence="1">
    <location>
        <begin position="7"/>
        <end position="165"/>
    </location>
</feature>
<dbReference type="RefSeq" id="WP_161034532.1">
    <property type="nucleotide sequence ID" value="NZ_WWCL01000001.1"/>
</dbReference>
<reference evidence="2" key="1">
    <citation type="submission" date="2019-12" db="EMBL/GenBank/DDBJ databases">
        <title>Novel species isolated from a subtropical stream in China.</title>
        <authorList>
            <person name="Lu H."/>
        </authorList>
    </citation>
    <scope>NUCLEOTIDE SEQUENCE [LARGE SCALE GENOMIC DNA]</scope>
    <source>
        <strain evidence="2">FT93W</strain>
    </source>
</reference>
<dbReference type="InterPro" id="IPR016181">
    <property type="entry name" value="Acyl_CoA_acyltransferase"/>
</dbReference>
<accession>A0A845I1I2</accession>
<evidence type="ECO:0000313" key="2">
    <source>
        <dbReference type="EMBL" id="MYN44956.1"/>
    </source>
</evidence>
<dbReference type="Gene3D" id="3.40.630.30">
    <property type="match status" value="1"/>
</dbReference>
<dbReference type="EMBL" id="WWCL01000001">
    <property type="protein sequence ID" value="MYN44956.1"/>
    <property type="molecule type" value="Genomic_DNA"/>
</dbReference>
<dbReference type="Proteomes" id="UP000444316">
    <property type="component" value="Unassembled WGS sequence"/>
</dbReference>